<evidence type="ECO:0000313" key="1">
    <source>
        <dbReference type="EMBL" id="KAH7919552.1"/>
    </source>
</evidence>
<gene>
    <name evidence="1" type="ORF">BV22DRAFT_990847</name>
</gene>
<dbReference type="EMBL" id="MU266649">
    <property type="protein sequence ID" value="KAH7919552.1"/>
    <property type="molecule type" value="Genomic_DNA"/>
</dbReference>
<reference evidence="1" key="1">
    <citation type="journal article" date="2021" name="New Phytol.">
        <title>Evolutionary innovations through gain and loss of genes in the ectomycorrhizal Boletales.</title>
        <authorList>
            <person name="Wu G."/>
            <person name="Miyauchi S."/>
            <person name="Morin E."/>
            <person name="Kuo A."/>
            <person name="Drula E."/>
            <person name="Varga T."/>
            <person name="Kohler A."/>
            <person name="Feng B."/>
            <person name="Cao Y."/>
            <person name="Lipzen A."/>
            <person name="Daum C."/>
            <person name="Hundley H."/>
            <person name="Pangilinan J."/>
            <person name="Johnson J."/>
            <person name="Barry K."/>
            <person name="LaButti K."/>
            <person name="Ng V."/>
            <person name="Ahrendt S."/>
            <person name="Min B."/>
            <person name="Choi I.G."/>
            <person name="Park H."/>
            <person name="Plett J.M."/>
            <person name="Magnuson J."/>
            <person name="Spatafora J.W."/>
            <person name="Nagy L.G."/>
            <person name="Henrissat B."/>
            <person name="Grigoriev I.V."/>
            <person name="Yang Z.L."/>
            <person name="Xu J."/>
            <person name="Martin F.M."/>
        </authorList>
    </citation>
    <scope>NUCLEOTIDE SEQUENCE</scope>
    <source>
        <strain evidence="1">KUC20120723A-06</strain>
    </source>
</reference>
<proteinExistence type="predicted"/>
<accession>A0ACB8B1L9</accession>
<sequence>YLPPYSPDLNPIEQAFSVIKSHLRRQGITFYGMRALYYEMYASCSTITPEMTWGFFHHSGYIA</sequence>
<feature type="non-terminal residue" evidence="1">
    <location>
        <position position="63"/>
    </location>
</feature>
<keyword evidence="2" id="KW-1185">Reference proteome</keyword>
<dbReference type="Proteomes" id="UP000790709">
    <property type="component" value="Unassembled WGS sequence"/>
</dbReference>
<evidence type="ECO:0000313" key="2">
    <source>
        <dbReference type="Proteomes" id="UP000790709"/>
    </source>
</evidence>
<protein>
    <submittedName>
        <fullName evidence="1">Uncharacterized protein</fullName>
    </submittedName>
</protein>
<name>A0ACB8B1L9_9AGAM</name>
<comment type="caution">
    <text evidence="1">The sequence shown here is derived from an EMBL/GenBank/DDBJ whole genome shotgun (WGS) entry which is preliminary data.</text>
</comment>
<feature type="non-terminal residue" evidence="1">
    <location>
        <position position="1"/>
    </location>
</feature>
<organism evidence="1 2">
    <name type="scientific">Leucogyrophana mollusca</name>
    <dbReference type="NCBI Taxonomy" id="85980"/>
    <lineage>
        <taxon>Eukaryota</taxon>
        <taxon>Fungi</taxon>
        <taxon>Dikarya</taxon>
        <taxon>Basidiomycota</taxon>
        <taxon>Agaricomycotina</taxon>
        <taxon>Agaricomycetes</taxon>
        <taxon>Agaricomycetidae</taxon>
        <taxon>Boletales</taxon>
        <taxon>Boletales incertae sedis</taxon>
        <taxon>Leucogyrophana</taxon>
    </lineage>
</organism>